<dbReference type="SUPFAM" id="SSF56300">
    <property type="entry name" value="Metallo-dependent phosphatases"/>
    <property type="match status" value="1"/>
</dbReference>
<feature type="signal peptide" evidence="1">
    <location>
        <begin position="1"/>
        <end position="22"/>
    </location>
</feature>
<organism evidence="3 4">
    <name type="scientific">Sphingomonas montanisoli</name>
    <dbReference type="NCBI Taxonomy" id="2606412"/>
    <lineage>
        <taxon>Bacteria</taxon>
        <taxon>Pseudomonadati</taxon>
        <taxon>Pseudomonadota</taxon>
        <taxon>Alphaproteobacteria</taxon>
        <taxon>Sphingomonadales</taxon>
        <taxon>Sphingomonadaceae</taxon>
        <taxon>Sphingomonas</taxon>
    </lineage>
</organism>
<evidence type="ECO:0000256" key="1">
    <source>
        <dbReference type="SAM" id="SignalP"/>
    </source>
</evidence>
<gene>
    <name evidence="3" type="ORF">FYJ91_04135</name>
</gene>
<dbReference type="AlphaFoldDB" id="A0A5D9CEA6"/>
<dbReference type="InterPro" id="IPR051918">
    <property type="entry name" value="STPP_CPPED1"/>
</dbReference>
<keyword evidence="1" id="KW-0732">Signal</keyword>
<dbReference type="Pfam" id="PF00149">
    <property type="entry name" value="Metallophos"/>
    <property type="match status" value="1"/>
</dbReference>
<protein>
    <submittedName>
        <fullName evidence="3">Metallophosphoesterase</fullName>
    </submittedName>
</protein>
<comment type="caution">
    <text evidence="3">The sequence shown here is derived from an EMBL/GenBank/DDBJ whole genome shotgun (WGS) entry which is preliminary data.</text>
</comment>
<evidence type="ECO:0000313" key="3">
    <source>
        <dbReference type="EMBL" id="TZG29320.1"/>
    </source>
</evidence>
<dbReference type="RefSeq" id="WP_149520979.1">
    <property type="nucleotide sequence ID" value="NZ_VTOU01000001.1"/>
</dbReference>
<dbReference type="GO" id="GO:0016787">
    <property type="term" value="F:hydrolase activity"/>
    <property type="evidence" value="ECO:0007669"/>
    <property type="project" value="InterPro"/>
</dbReference>
<name>A0A5D9CEA6_9SPHN</name>
<proteinExistence type="predicted"/>
<dbReference type="PANTHER" id="PTHR43143">
    <property type="entry name" value="METALLOPHOSPHOESTERASE, CALCINEURIN SUPERFAMILY"/>
    <property type="match status" value="1"/>
</dbReference>
<feature type="domain" description="Calcineurin-like phosphoesterase" evidence="2">
    <location>
        <begin position="28"/>
        <end position="304"/>
    </location>
</feature>
<dbReference type="Proteomes" id="UP000322077">
    <property type="component" value="Unassembled WGS sequence"/>
</dbReference>
<dbReference type="InterPro" id="IPR004843">
    <property type="entry name" value="Calcineurin-like_PHP"/>
</dbReference>
<evidence type="ECO:0000313" key="4">
    <source>
        <dbReference type="Proteomes" id="UP000322077"/>
    </source>
</evidence>
<dbReference type="PANTHER" id="PTHR43143:SF5">
    <property type="entry name" value="SECRETED PROTEIN"/>
    <property type="match status" value="1"/>
</dbReference>
<evidence type="ECO:0000259" key="2">
    <source>
        <dbReference type="Pfam" id="PF00149"/>
    </source>
</evidence>
<sequence length="421" mass="46521">MRNSVRLLSLAALLAGVSPVAAADQSFTIVAIPDTQNYIDYTHQTAEGFKFDANKMFLDQMRFIESNLVANGGDVAFVTALGDVWQHQTKMMDADHVARGFKRAANPIMDSHFAPTTKVTTVEIPTAREGYAMIAGKTPFSVVPGNHDYDAMWTDANHPPAAQIKSAADIGMLHAGGLDNFRSLFGADKPFFKGKDWYVDSHDGGADSAQIFTAGGYRFLHIGLQFDAPNASLEWAAGVIAKHPGLPTIISTHDYMDNEGRRIPNPIIDNAAVDPQDNSPQMVWDKLIAKHDQIFLVLCGHEHGQAMRVDDNAAGHKVWQVLADYQDRRQTAIDAGVKLQMGEGIGDGWLRTMTFDMAAATPTIRVRTYSTHYKKQSSDTADYAAWYKAAEKPKLTDEAFHRQDDFTIDLTGFKQRFRPVK</sequence>
<reference evidence="3 4" key="1">
    <citation type="submission" date="2019-08" db="EMBL/GenBank/DDBJ databases">
        <authorList>
            <person name="Wang G."/>
            <person name="Xu Z."/>
        </authorList>
    </citation>
    <scope>NUCLEOTIDE SEQUENCE [LARGE SCALE GENOMIC DNA]</scope>
    <source>
        <strain evidence="3 4">ZX</strain>
    </source>
</reference>
<keyword evidence="4" id="KW-1185">Reference proteome</keyword>
<dbReference type="InterPro" id="IPR029052">
    <property type="entry name" value="Metallo-depent_PP-like"/>
</dbReference>
<accession>A0A5D9CEA6</accession>
<dbReference type="Gene3D" id="3.60.21.10">
    <property type="match status" value="1"/>
</dbReference>
<dbReference type="EMBL" id="VTOU01000001">
    <property type="protein sequence ID" value="TZG29320.1"/>
    <property type="molecule type" value="Genomic_DNA"/>
</dbReference>
<feature type="chain" id="PRO_5022905718" evidence="1">
    <location>
        <begin position="23"/>
        <end position="421"/>
    </location>
</feature>